<dbReference type="InterPro" id="IPR036388">
    <property type="entry name" value="WH-like_DNA-bd_sf"/>
</dbReference>
<comment type="caution">
    <text evidence="1">The sequence shown here is derived from an EMBL/GenBank/DDBJ whole genome shotgun (WGS) entry which is preliminary data.</text>
</comment>
<dbReference type="RefSeq" id="WP_212659836.1">
    <property type="nucleotide sequence ID" value="NZ_JAGXTP010000003.1"/>
</dbReference>
<name>A0A942E8T5_9HYPH</name>
<gene>
    <name evidence="1" type="ORF">KD146_16010</name>
</gene>
<accession>A0A942E8T5</accession>
<dbReference type="Gene3D" id="1.10.10.10">
    <property type="entry name" value="Winged helix-like DNA-binding domain superfamily/Winged helix DNA-binding domain"/>
    <property type="match status" value="1"/>
</dbReference>
<evidence type="ECO:0000313" key="1">
    <source>
        <dbReference type="EMBL" id="MBS3850205.1"/>
    </source>
</evidence>
<proteinExistence type="predicted"/>
<sequence length="227" mass="25242">MASFTFNWNQCIRESSLESTTRFVLFTLATYMDGKGYAFPGQEELAKASGLSPRSVGTHLRRAAKAGWILVKQTQRRGKKWTNNTYQATIPSTLKREAPEDNAVVADGNLMRDGEATGSTVVRNQIPTNTPNNTPMNNGVEADHSVEDAFEVLWITFPRNPASNKRAALLEWKKLTPVQRDRCLIGAANHALSVDGRQPFSSGTNGALKFVSHLSTWLRDCKWESQQ</sequence>
<protein>
    <submittedName>
        <fullName evidence="1">Helix-turn-helix domain-containing protein</fullName>
    </submittedName>
</protein>
<dbReference type="Pfam" id="PF13730">
    <property type="entry name" value="HTH_36"/>
    <property type="match status" value="1"/>
</dbReference>
<dbReference type="Proteomes" id="UP000678281">
    <property type="component" value="Unassembled WGS sequence"/>
</dbReference>
<evidence type="ECO:0000313" key="2">
    <source>
        <dbReference type="Proteomes" id="UP000678281"/>
    </source>
</evidence>
<dbReference type="EMBL" id="JAGXTP010000003">
    <property type="protein sequence ID" value="MBS3850205.1"/>
    <property type="molecule type" value="Genomic_DNA"/>
</dbReference>
<keyword evidence="2" id="KW-1185">Reference proteome</keyword>
<reference evidence="1" key="1">
    <citation type="submission" date="2021-04" db="EMBL/GenBank/DDBJ databases">
        <title>Devosia litorisediminis sp. nov., isolated from a sand dune.</title>
        <authorList>
            <person name="Park S."/>
            <person name="Yoon J.-H."/>
        </authorList>
    </citation>
    <scope>NUCLEOTIDE SEQUENCE</scope>
    <source>
        <strain evidence="1">BSSL-BM10</strain>
    </source>
</reference>
<organism evidence="1 2">
    <name type="scientific">Devosia litorisediminis</name>
    <dbReference type="NCBI Taxonomy" id="2829817"/>
    <lineage>
        <taxon>Bacteria</taxon>
        <taxon>Pseudomonadati</taxon>
        <taxon>Pseudomonadota</taxon>
        <taxon>Alphaproteobacteria</taxon>
        <taxon>Hyphomicrobiales</taxon>
        <taxon>Devosiaceae</taxon>
        <taxon>Devosia</taxon>
    </lineage>
</organism>
<dbReference type="AlphaFoldDB" id="A0A942E8T5"/>